<gene>
    <name evidence="4" type="ORF">HUG10_04690</name>
</gene>
<dbReference type="Proteomes" id="UP000509750">
    <property type="component" value="Chromosome"/>
</dbReference>
<dbReference type="Gene3D" id="3.10.129.10">
    <property type="entry name" value="Hotdog Thioesterase"/>
    <property type="match status" value="1"/>
</dbReference>
<evidence type="ECO:0000259" key="3">
    <source>
        <dbReference type="PROSITE" id="PS51770"/>
    </source>
</evidence>
<dbReference type="AlphaFoldDB" id="A0A7D5KU31"/>
<dbReference type="PANTHER" id="PTHR11049">
    <property type="entry name" value="ACYL COENZYME A THIOESTER HYDROLASE"/>
    <property type="match status" value="1"/>
</dbReference>
<dbReference type="SUPFAM" id="SSF54637">
    <property type="entry name" value="Thioesterase/thiol ester dehydrase-isomerase"/>
    <property type="match status" value="1"/>
</dbReference>
<name>A0A7D5KU31_9EURY</name>
<evidence type="ECO:0000313" key="5">
    <source>
        <dbReference type="Proteomes" id="UP000509750"/>
    </source>
</evidence>
<dbReference type="OrthoDB" id="15030at2157"/>
<reference evidence="4 5" key="1">
    <citation type="submission" date="2020-07" db="EMBL/GenBank/DDBJ databases">
        <title>Gai3-2, isolated from salt lake.</title>
        <authorList>
            <person name="Cui H."/>
            <person name="Shi X."/>
        </authorList>
    </citation>
    <scope>NUCLEOTIDE SEQUENCE [LARGE SCALE GENOMIC DNA]</scope>
    <source>
        <strain evidence="4 5">Gai3-2</strain>
    </source>
</reference>
<organism evidence="4 5">
    <name type="scientific">Halorarum halophilum</name>
    <dbReference type="NCBI Taxonomy" id="2743090"/>
    <lineage>
        <taxon>Archaea</taxon>
        <taxon>Methanobacteriati</taxon>
        <taxon>Methanobacteriota</taxon>
        <taxon>Stenosarchaea group</taxon>
        <taxon>Halobacteria</taxon>
        <taxon>Halobacteriales</taxon>
        <taxon>Haloferacaceae</taxon>
        <taxon>Halorarum</taxon>
    </lineage>
</organism>
<dbReference type="GO" id="GO:0052816">
    <property type="term" value="F:long-chain fatty acyl-CoA hydrolase activity"/>
    <property type="evidence" value="ECO:0007669"/>
    <property type="project" value="TreeGrafter"/>
</dbReference>
<dbReference type="InterPro" id="IPR033120">
    <property type="entry name" value="HOTDOG_ACOT"/>
</dbReference>
<dbReference type="KEGG" id="halg:HUG10_04690"/>
<sequence length="147" mass="16506">MVTLVDTLIENRERVQPDDTNNYDTAHGGNVAKWMDEAGALSAMRLAGESCVTASIDRLDFERPIPRGDTCVIESYAFATGRTSVRVRLRAFRENPRTGEREQTTASYFVFVAIDEDLKPTSVPELEVETERGRRLQRAALDGEPDR</sequence>
<evidence type="ECO:0000313" key="4">
    <source>
        <dbReference type="EMBL" id="QLG26880.1"/>
    </source>
</evidence>
<dbReference type="CDD" id="cd03442">
    <property type="entry name" value="BFIT_BACH"/>
    <property type="match status" value="1"/>
</dbReference>
<keyword evidence="1" id="KW-0378">Hydrolase</keyword>
<dbReference type="GeneID" id="56028105"/>
<feature type="domain" description="HotDog ACOT-type" evidence="3">
    <location>
        <begin position="5"/>
        <end position="117"/>
    </location>
</feature>
<dbReference type="EMBL" id="CP058529">
    <property type="protein sequence ID" value="QLG26880.1"/>
    <property type="molecule type" value="Genomic_DNA"/>
</dbReference>
<evidence type="ECO:0000256" key="2">
    <source>
        <dbReference type="SAM" id="MobiDB-lite"/>
    </source>
</evidence>
<dbReference type="InterPro" id="IPR006683">
    <property type="entry name" value="Thioestr_dom"/>
</dbReference>
<keyword evidence="5" id="KW-1185">Reference proteome</keyword>
<dbReference type="PROSITE" id="PS51770">
    <property type="entry name" value="HOTDOG_ACOT"/>
    <property type="match status" value="1"/>
</dbReference>
<dbReference type="GO" id="GO:0009062">
    <property type="term" value="P:fatty acid catabolic process"/>
    <property type="evidence" value="ECO:0007669"/>
    <property type="project" value="TreeGrafter"/>
</dbReference>
<dbReference type="InterPro" id="IPR040170">
    <property type="entry name" value="Cytosol_ACT"/>
</dbReference>
<dbReference type="PANTHER" id="PTHR11049:SF24">
    <property type="entry name" value="CYTOSOLIC ACYL COENZYME A THIOESTER HYDROLASE"/>
    <property type="match status" value="1"/>
</dbReference>
<protein>
    <submittedName>
        <fullName evidence="4">Acyl-CoA thioesterase</fullName>
    </submittedName>
</protein>
<dbReference type="GO" id="GO:0006637">
    <property type="term" value="P:acyl-CoA metabolic process"/>
    <property type="evidence" value="ECO:0007669"/>
    <property type="project" value="TreeGrafter"/>
</dbReference>
<feature type="region of interest" description="Disordered" evidence="2">
    <location>
        <begin position="123"/>
        <end position="147"/>
    </location>
</feature>
<dbReference type="GO" id="GO:0005829">
    <property type="term" value="C:cytosol"/>
    <property type="evidence" value="ECO:0007669"/>
    <property type="project" value="TreeGrafter"/>
</dbReference>
<accession>A0A7D5KU31</accession>
<dbReference type="Pfam" id="PF03061">
    <property type="entry name" value="4HBT"/>
    <property type="match status" value="1"/>
</dbReference>
<evidence type="ECO:0000256" key="1">
    <source>
        <dbReference type="ARBA" id="ARBA00022801"/>
    </source>
</evidence>
<dbReference type="RefSeq" id="WP_179168455.1">
    <property type="nucleotide sequence ID" value="NZ_CP058529.1"/>
</dbReference>
<dbReference type="InterPro" id="IPR029069">
    <property type="entry name" value="HotDog_dom_sf"/>
</dbReference>
<proteinExistence type="predicted"/>